<dbReference type="Pfam" id="PF05742">
    <property type="entry name" value="TANGO2"/>
    <property type="match status" value="1"/>
</dbReference>
<gene>
    <name evidence="1" type="ORF">ZOSMA_103G00500</name>
</gene>
<dbReference type="Proteomes" id="UP000036987">
    <property type="component" value="Unassembled WGS sequence"/>
</dbReference>
<sequence length="271" mass="30731">MCIAGWVWKSNPHYPLILVLNRDEFHNRESDAVGWWEWGGQKILGGRDLKAGGTWLGCTENGRLGFLTNFREFGGIPCAKSRGDLPLKFLQSGKSPLEFAEELVCNEADMYSGFNLILSDLRSESMVYVSNRPKGGIVEVVESGIHVLSNAHLNTDWPKAVRLRGKLSGDVVKKYSMDNNKFAAKQMVEEMMMDEVKADIDTVPKNTGHELDWELKLSSIFMETETKTKGRYGTRSQVALSVNKDGEVSLYERYLKANFWQEHTINYRIPN</sequence>
<organism evidence="1 2">
    <name type="scientific">Zostera marina</name>
    <name type="common">Eelgrass</name>
    <dbReference type="NCBI Taxonomy" id="29655"/>
    <lineage>
        <taxon>Eukaryota</taxon>
        <taxon>Viridiplantae</taxon>
        <taxon>Streptophyta</taxon>
        <taxon>Embryophyta</taxon>
        <taxon>Tracheophyta</taxon>
        <taxon>Spermatophyta</taxon>
        <taxon>Magnoliopsida</taxon>
        <taxon>Liliopsida</taxon>
        <taxon>Zosteraceae</taxon>
        <taxon>Zostera</taxon>
    </lineage>
</organism>
<dbReference type="EMBL" id="LFYR01000047">
    <property type="protein sequence ID" value="KMZ76344.1"/>
    <property type="molecule type" value="Genomic_DNA"/>
</dbReference>
<dbReference type="OMA" id="RIFHFEL"/>
<evidence type="ECO:0000313" key="2">
    <source>
        <dbReference type="Proteomes" id="UP000036987"/>
    </source>
</evidence>
<dbReference type="PANTHER" id="PTHR17985">
    <property type="entry name" value="SER/THR-RICH PROTEIN T10 IN DGCR REGION"/>
    <property type="match status" value="1"/>
</dbReference>
<protein>
    <submittedName>
        <fullName evidence="1">Ser/Thr-rich protein T10 in DGCR region</fullName>
    </submittedName>
</protein>
<dbReference type="PANTHER" id="PTHR17985:SF8">
    <property type="entry name" value="TRANSPORT AND GOLGI ORGANIZATION PROTEIN 2 HOMOLOG"/>
    <property type="match status" value="1"/>
</dbReference>
<name>A0A0K9Q582_ZOSMR</name>
<comment type="caution">
    <text evidence="1">The sequence shown here is derived from an EMBL/GenBank/DDBJ whole genome shotgun (WGS) entry which is preliminary data.</text>
</comment>
<accession>A0A0K9Q582</accession>
<dbReference type="InterPro" id="IPR008551">
    <property type="entry name" value="TANGO2"/>
</dbReference>
<dbReference type="AlphaFoldDB" id="A0A0K9Q582"/>
<dbReference type="OrthoDB" id="191601at2759"/>
<reference evidence="2" key="1">
    <citation type="journal article" date="2016" name="Nature">
        <title>The genome of the seagrass Zostera marina reveals angiosperm adaptation to the sea.</title>
        <authorList>
            <person name="Olsen J.L."/>
            <person name="Rouze P."/>
            <person name="Verhelst B."/>
            <person name="Lin Y.-C."/>
            <person name="Bayer T."/>
            <person name="Collen J."/>
            <person name="Dattolo E."/>
            <person name="De Paoli E."/>
            <person name="Dittami S."/>
            <person name="Maumus F."/>
            <person name="Michel G."/>
            <person name="Kersting A."/>
            <person name="Lauritano C."/>
            <person name="Lohaus R."/>
            <person name="Toepel M."/>
            <person name="Tonon T."/>
            <person name="Vanneste K."/>
            <person name="Amirebrahimi M."/>
            <person name="Brakel J."/>
            <person name="Bostroem C."/>
            <person name="Chovatia M."/>
            <person name="Grimwood J."/>
            <person name="Jenkins J.W."/>
            <person name="Jueterbock A."/>
            <person name="Mraz A."/>
            <person name="Stam W.T."/>
            <person name="Tice H."/>
            <person name="Bornberg-Bauer E."/>
            <person name="Green P.J."/>
            <person name="Pearson G.A."/>
            <person name="Procaccini G."/>
            <person name="Duarte C.M."/>
            <person name="Schmutz J."/>
            <person name="Reusch T.B.H."/>
            <person name="Van de Peer Y."/>
        </authorList>
    </citation>
    <scope>NUCLEOTIDE SEQUENCE [LARGE SCALE GENOMIC DNA]</scope>
    <source>
        <strain evidence="2">cv. Finnish</strain>
    </source>
</reference>
<evidence type="ECO:0000313" key="1">
    <source>
        <dbReference type="EMBL" id="KMZ76344.1"/>
    </source>
</evidence>
<proteinExistence type="predicted"/>
<keyword evidence="2" id="KW-1185">Reference proteome</keyword>